<evidence type="ECO:0000313" key="9">
    <source>
        <dbReference type="Proteomes" id="UP000632766"/>
    </source>
</evidence>
<keyword evidence="2 6" id="KW-0479">Metal-binding</keyword>
<dbReference type="SUPFAM" id="SSF55486">
    <property type="entry name" value="Metalloproteases ('zincins'), catalytic domain"/>
    <property type="match status" value="1"/>
</dbReference>
<comment type="similarity">
    <text evidence="6">Belongs to the peptidase M3 family.</text>
</comment>
<feature type="domain" description="Peptidase M3A/M3B catalytic" evidence="7">
    <location>
        <begin position="169"/>
        <end position="273"/>
    </location>
</feature>
<protein>
    <submittedName>
        <fullName evidence="8">M3 family oligoendopeptidase</fullName>
    </submittedName>
</protein>
<dbReference type="CDD" id="cd09606">
    <property type="entry name" value="M3B_PepF"/>
    <property type="match status" value="1"/>
</dbReference>
<name>A0A8J7HPT6_9NOST</name>
<evidence type="ECO:0000259" key="7">
    <source>
        <dbReference type="Pfam" id="PF01432"/>
    </source>
</evidence>
<gene>
    <name evidence="8" type="ORF">I8748_06805</name>
</gene>
<dbReference type="InterPro" id="IPR011976">
    <property type="entry name" value="Pept_M3B_oligopep-rel"/>
</dbReference>
<proteinExistence type="inferred from homology"/>
<keyword evidence="9" id="KW-1185">Reference proteome</keyword>
<dbReference type="NCBIfam" id="TIGR02289">
    <property type="entry name" value="M3_not_pepF"/>
    <property type="match status" value="1"/>
</dbReference>
<evidence type="ECO:0000256" key="3">
    <source>
        <dbReference type="ARBA" id="ARBA00022801"/>
    </source>
</evidence>
<dbReference type="Proteomes" id="UP000632766">
    <property type="component" value="Unassembled WGS sequence"/>
</dbReference>
<organism evidence="8 9">
    <name type="scientific">Amazonocrinis nigriterrae CENA67</name>
    <dbReference type="NCBI Taxonomy" id="2794033"/>
    <lineage>
        <taxon>Bacteria</taxon>
        <taxon>Bacillati</taxon>
        <taxon>Cyanobacteriota</taxon>
        <taxon>Cyanophyceae</taxon>
        <taxon>Nostocales</taxon>
        <taxon>Nostocaceae</taxon>
        <taxon>Amazonocrinis</taxon>
        <taxon>Amazonocrinis nigriterrae</taxon>
    </lineage>
</organism>
<dbReference type="Gene3D" id="1.10.1370.30">
    <property type="match status" value="1"/>
</dbReference>
<evidence type="ECO:0000256" key="6">
    <source>
        <dbReference type="RuleBase" id="RU003435"/>
    </source>
</evidence>
<reference evidence="8 9" key="1">
    <citation type="journal article" date="2021" name="Int. J. Syst. Evol. Microbiol.">
        <title>Amazonocrinis nigriterrae gen. nov., sp. nov., Atlanticothrix silvestris gen. nov., sp. nov. and Dendronalium phyllosphericum gen. nov., sp. nov., nostocacean cyanobacteria from Brazilian environments.</title>
        <authorList>
            <person name="Alvarenga D.O."/>
            <person name="Andreote A.P.D."/>
            <person name="Branco L.H.Z."/>
            <person name="Delbaje E."/>
            <person name="Cruz R.B."/>
            <person name="Varani A.M."/>
            <person name="Fiore M.F."/>
        </authorList>
    </citation>
    <scope>NUCLEOTIDE SEQUENCE [LARGE SCALE GENOMIC DNA]</scope>
    <source>
        <strain evidence="8 9">CENA67</strain>
    </source>
</reference>
<dbReference type="GO" id="GO:0004222">
    <property type="term" value="F:metalloendopeptidase activity"/>
    <property type="evidence" value="ECO:0007669"/>
    <property type="project" value="InterPro"/>
</dbReference>
<sequence>MQAPVDFADITAETPTLSTVTAEYQAIQTQFNQAQTSEQRKAAIEQWDTLRRRLSTWKELTQLHFHQDTQNPEYKTALDYCNELSPSLIALEVDLKRQLIHSPNRAELEQSLGRQAFLLWEADITTFETAIAADLVEESKLTNEYTQLIASAKLDFQGEQVNLSGLQPYLQSKERDIRHQAEQCRWQFFEQNQDRLDQLFDQLVKLRHQMAKKLGYENYIALGYRRMQRVDYDQTDVERYRDQVVQEVVPLAMELIEQKAKRLNIDTVYFWDESVFDAQGSPAPIGDHDWMLERAQEMFDAMNPSLGDFFAMMVERHLLDLQNRSGKAGGGFCTGFPTYDVPYVFANFNGTKNDVQVFTHEIGHAFQMWRSRNLPVLDYLWPTLESCEIHSMSLEFLTGSQMEKFFGDQADRFRSQHLAGSILFLPYGVAVDHFQHLVYANPEATPQERHQMWQQMEAHYLPWRQYGDLNYLNKGGLWQEKQHIYCSPFYYIDYTLAGCCALQFWAKAQEDYSQALTEYIALCDRGGSASFRELVRSANLISPFEPGALTQVVEKVRSSLKAAD</sequence>
<evidence type="ECO:0000256" key="2">
    <source>
        <dbReference type="ARBA" id="ARBA00022723"/>
    </source>
</evidence>
<keyword evidence="4 6" id="KW-0862">Zinc</keyword>
<dbReference type="RefSeq" id="WP_198123882.1">
    <property type="nucleotide sequence ID" value="NZ_JAECZC010000008.1"/>
</dbReference>
<dbReference type="GO" id="GO:0006508">
    <property type="term" value="P:proteolysis"/>
    <property type="evidence" value="ECO:0007669"/>
    <property type="project" value="UniProtKB-KW"/>
</dbReference>
<comment type="cofactor">
    <cofactor evidence="6">
        <name>Zn(2+)</name>
        <dbReference type="ChEBI" id="CHEBI:29105"/>
    </cofactor>
    <text evidence="6">Binds 1 zinc ion.</text>
</comment>
<feature type="domain" description="Peptidase M3A/M3B catalytic" evidence="7">
    <location>
        <begin position="312"/>
        <end position="539"/>
    </location>
</feature>
<evidence type="ECO:0000313" key="8">
    <source>
        <dbReference type="EMBL" id="MBH8561885.1"/>
    </source>
</evidence>
<evidence type="ECO:0000256" key="4">
    <source>
        <dbReference type="ARBA" id="ARBA00022833"/>
    </source>
</evidence>
<dbReference type="Pfam" id="PF01432">
    <property type="entry name" value="Peptidase_M3"/>
    <property type="match status" value="2"/>
</dbReference>
<keyword evidence="3 6" id="KW-0378">Hydrolase</keyword>
<dbReference type="InterPro" id="IPR001567">
    <property type="entry name" value="Pept_M3A_M3B_dom"/>
</dbReference>
<keyword evidence="1 6" id="KW-0645">Protease</keyword>
<comment type="caution">
    <text evidence="8">The sequence shown here is derived from an EMBL/GenBank/DDBJ whole genome shotgun (WGS) entry which is preliminary data.</text>
</comment>
<accession>A0A8J7HPT6</accession>
<keyword evidence="5 6" id="KW-0482">Metalloprotease</keyword>
<evidence type="ECO:0000256" key="5">
    <source>
        <dbReference type="ARBA" id="ARBA00023049"/>
    </source>
</evidence>
<dbReference type="AlphaFoldDB" id="A0A8J7HPT6"/>
<evidence type="ECO:0000256" key="1">
    <source>
        <dbReference type="ARBA" id="ARBA00022670"/>
    </source>
</evidence>
<dbReference type="EMBL" id="JAECZC010000008">
    <property type="protein sequence ID" value="MBH8561885.1"/>
    <property type="molecule type" value="Genomic_DNA"/>
</dbReference>
<dbReference type="GO" id="GO:0046872">
    <property type="term" value="F:metal ion binding"/>
    <property type="evidence" value="ECO:0007669"/>
    <property type="project" value="UniProtKB-UniRule"/>
</dbReference>